<accession>A0A1D9P798</accession>
<gene>
    <name evidence="2" type="ORF">BIW12_02660</name>
</gene>
<dbReference type="GO" id="GO:0003677">
    <property type="term" value="F:DNA binding"/>
    <property type="evidence" value="ECO:0007669"/>
    <property type="project" value="InterPro"/>
</dbReference>
<evidence type="ECO:0000259" key="1">
    <source>
        <dbReference type="Pfam" id="PF03118"/>
    </source>
</evidence>
<keyword evidence="3" id="KW-1185">Reference proteome</keyword>
<proteinExistence type="predicted"/>
<reference evidence="2 3" key="1">
    <citation type="submission" date="2016-10" db="EMBL/GenBank/DDBJ databases">
        <title>Complete Genome Sequence of Flavobacterium sp. PK15.</title>
        <authorList>
            <person name="Ekwe A."/>
            <person name="Kim S.B."/>
        </authorList>
    </citation>
    <scope>NUCLEOTIDE SEQUENCE [LARGE SCALE GENOMIC DNA]</scope>
    <source>
        <strain evidence="2 3">PK15</strain>
    </source>
</reference>
<dbReference type="OrthoDB" id="7950977at2"/>
<evidence type="ECO:0000313" key="3">
    <source>
        <dbReference type="Proteomes" id="UP000178198"/>
    </source>
</evidence>
<dbReference type="RefSeq" id="WP_071183687.1">
    <property type="nucleotide sequence ID" value="NZ_CP017774.1"/>
</dbReference>
<dbReference type="NCBIfam" id="NF005841">
    <property type="entry name" value="PRK07758.1"/>
    <property type="match status" value="1"/>
</dbReference>
<dbReference type="EMBL" id="CP017774">
    <property type="protein sequence ID" value="AOZ98419.1"/>
    <property type="molecule type" value="Genomic_DNA"/>
</dbReference>
<dbReference type="GO" id="GO:0006351">
    <property type="term" value="P:DNA-templated transcription"/>
    <property type="evidence" value="ECO:0007669"/>
    <property type="project" value="InterPro"/>
</dbReference>
<dbReference type="STRING" id="1306519.BIW12_02660"/>
<protein>
    <recommendedName>
        <fullName evidence="1">RNA polymerase alpha subunit C-terminal domain-containing protein</fullName>
    </recommendedName>
</protein>
<dbReference type="Proteomes" id="UP000178198">
    <property type="component" value="Chromosome"/>
</dbReference>
<dbReference type="InterPro" id="IPR011260">
    <property type="entry name" value="RNAP_asu_C"/>
</dbReference>
<feature type="domain" description="RNA polymerase alpha subunit C-terminal" evidence="1">
    <location>
        <begin position="44"/>
        <end position="90"/>
    </location>
</feature>
<dbReference type="GO" id="GO:0003899">
    <property type="term" value="F:DNA-directed RNA polymerase activity"/>
    <property type="evidence" value="ECO:0007669"/>
    <property type="project" value="InterPro"/>
</dbReference>
<dbReference type="Pfam" id="PF03118">
    <property type="entry name" value="RNA_pol_A_CTD"/>
    <property type="match status" value="1"/>
</dbReference>
<dbReference type="AlphaFoldDB" id="A0A1D9P798"/>
<name>A0A1D9P798_9FLAO</name>
<organism evidence="2 3">
    <name type="scientific">Flavobacterium commune</name>
    <dbReference type="NCBI Taxonomy" id="1306519"/>
    <lineage>
        <taxon>Bacteria</taxon>
        <taxon>Pseudomonadati</taxon>
        <taxon>Bacteroidota</taxon>
        <taxon>Flavobacteriia</taxon>
        <taxon>Flavobacteriales</taxon>
        <taxon>Flavobacteriaceae</taxon>
        <taxon>Flavobacterium</taxon>
    </lineage>
</organism>
<sequence length="101" mass="11527">MKQSPKRTLRSCEKDHQYYKSSDCPVCPVCESERKPLQGFLSLLSAPARRVLENKEITTLEKLAEYSEKELLALHGLGKSSIPKLLSALEKENLAFKKEYE</sequence>
<dbReference type="SUPFAM" id="SSF47789">
    <property type="entry name" value="C-terminal domain of RNA polymerase alpha subunit"/>
    <property type="match status" value="1"/>
</dbReference>
<evidence type="ECO:0000313" key="2">
    <source>
        <dbReference type="EMBL" id="AOZ98419.1"/>
    </source>
</evidence>
<dbReference type="KEGG" id="fcm:BIW12_02660"/>
<dbReference type="Gene3D" id="1.10.150.20">
    <property type="entry name" value="5' to 3' exonuclease, C-terminal subdomain"/>
    <property type="match status" value="1"/>
</dbReference>